<dbReference type="EMBL" id="JAIMJA010000045">
    <property type="protein sequence ID" value="MCE2597360.1"/>
    <property type="molecule type" value="Genomic_DNA"/>
</dbReference>
<evidence type="ECO:0000313" key="3">
    <source>
        <dbReference type="Proteomes" id="UP001201273"/>
    </source>
</evidence>
<organism evidence="2 3">
    <name type="scientific">Motilimonas cestriensis</name>
    <dbReference type="NCBI Taxonomy" id="2742685"/>
    <lineage>
        <taxon>Bacteria</taxon>
        <taxon>Pseudomonadati</taxon>
        <taxon>Pseudomonadota</taxon>
        <taxon>Gammaproteobacteria</taxon>
        <taxon>Alteromonadales</taxon>
        <taxon>Alteromonadales genera incertae sedis</taxon>
        <taxon>Motilimonas</taxon>
    </lineage>
</organism>
<name>A0ABS8WGF2_9GAMM</name>
<keyword evidence="1" id="KW-1133">Transmembrane helix</keyword>
<reference evidence="2 3" key="1">
    <citation type="journal article" date="2022" name="Environ. Microbiol. Rep.">
        <title>Eco-phylogenetic analyses reveal divergent evolution of vitamin B12 metabolism in the marine bacterial family 'Psychromonadaceae'.</title>
        <authorList>
            <person name="Jin X."/>
            <person name="Yang Y."/>
            <person name="Cao H."/>
            <person name="Gao B."/>
            <person name="Zhao Z."/>
        </authorList>
    </citation>
    <scope>NUCLEOTIDE SEQUENCE [LARGE SCALE GENOMIC DNA]</scope>
    <source>
        <strain evidence="2 3">MKS20</strain>
    </source>
</reference>
<gene>
    <name evidence="2" type="ORF">K6Y31_21545</name>
</gene>
<keyword evidence="1" id="KW-0472">Membrane</keyword>
<keyword evidence="1" id="KW-0812">Transmembrane</keyword>
<protein>
    <submittedName>
        <fullName evidence="2">Uncharacterized protein</fullName>
    </submittedName>
</protein>
<accession>A0ABS8WGF2</accession>
<evidence type="ECO:0000313" key="2">
    <source>
        <dbReference type="EMBL" id="MCE2597360.1"/>
    </source>
</evidence>
<proteinExistence type="predicted"/>
<feature type="transmembrane region" description="Helical" evidence="1">
    <location>
        <begin position="74"/>
        <end position="96"/>
    </location>
</feature>
<keyword evidence="3" id="KW-1185">Reference proteome</keyword>
<evidence type="ECO:0000256" key="1">
    <source>
        <dbReference type="SAM" id="Phobius"/>
    </source>
</evidence>
<dbReference type="Proteomes" id="UP001201273">
    <property type="component" value="Unassembled WGS sequence"/>
</dbReference>
<sequence>MKTKHVFLISFSLPVLYSFSWHVARYLNWNLSTDFNIPSFFFLILAMPWTLLAIEAGEFAKSIFGIGARNVVTIFMAGLGFALNVTFVKICVYWLINKYRGLNT</sequence>
<comment type="caution">
    <text evidence="2">The sequence shown here is derived from an EMBL/GenBank/DDBJ whole genome shotgun (WGS) entry which is preliminary data.</text>
</comment>
<dbReference type="RefSeq" id="WP_233055099.1">
    <property type="nucleotide sequence ID" value="NZ_JAIMJA010000045.1"/>
</dbReference>
<feature type="transmembrane region" description="Helical" evidence="1">
    <location>
        <begin position="36"/>
        <end position="54"/>
    </location>
</feature>